<accession>A0A8C3G1T1</accession>
<protein>
    <recommendedName>
        <fullName evidence="4">Secreted protein</fullName>
    </recommendedName>
</protein>
<keyword evidence="1" id="KW-0732">Signal</keyword>
<dbReference type="Ensembl" id="ENSCLMT00005029351.1">
    <property type="protein sequence ID" value="ENSCLMP00005028151.1"/>
    <property type="gene ID" value="ENSCLMG00005013714.1"/>
</dbReference>
<evidence type="ECO:0000313" key="3">
    <source>
        <dbReference type="Proteomes" id="UP000694565"/>
    </source>
</evidence>
<evidence type="ECO:0008006" key="4">
    <source>
        <dbReference type="Google" id="ProtNLM"/>
    </source>
</evidence>
<evidence type="ECO:0000313" key="2">
    <source>
        <dbReference type="Ensembl" id="ENSCLMP00005028151.1"/>
    </source>
</evidence>
<evidence type="ECO:0000256" key="1">
    <source>
        <dbReference type="SAM" id="SignalP"/>
    </source>
</evidence>
<dbReference type="AlphaFoldDB" id="A0A8C3G1T1"/>
<feature type="signal peptide" evidence="1">
    <location>
        <begin position="1"/>
        <end position="17"/>
    </location>
</feature>
<feature type="chain" id="PRO_5034260196" description="Secreted protein" evidence="1">
    <location>
        <begin position="18"/>
        <end position="81"/>
    </location>
</feature>
<sequence>MIFTFFLQLSFIVDTLCINCTLLSRILPPATCELFITQMHMGQQKLLRQKIKVNLCDFYAFYLTAHLVANFFHKYFRTCRK</sequence>
<organism evidence="2 3">
    <name type="scientific">Cyclopterus lumpus</name>
    <name type="common">Lumpsucker</name>
    <dbReference type="NCBI Taxonomy" id="8103"/>
    <lineage>
        <taxon>Eukaryota</taxon>
        <taxon>Metazoa</taxon>
        <taxon>Chordata</taxon>
        <taxon>Craniata</taxon>
        <taxon>Vertebrata</taxon>
        <taxon>Euteleostomi</taxon>
        <taxon>Actinopterygii</taxon>
        <taxon>Neopterygii</taxon>
        <taxon>Teleostei</taxon>
        <taxon>Neoteleostei</taxon>
        <taxon>Acanthomorphata</taxon>
        <taxon>Eupercaria</taxon>
        <taxon>Perciformes</taxon>
        <taxon>Cottioidei</taxon>
        <taxon>Cottales</taxon>
        <taxon>Cyclopteridae</taxon>
        <taxon>Cyclopterus</taxon>
    </lineage>
</organism>
<keyword evidence="3" id="KW-1185">Reference proteome</keyword>
<proteinExistence type="predicted"/>
<reference evidence="2" key="2">
    <citation type="submission" date="2025-09" db="UniProtKB">
        <authorList>
            <consortium name="Ensembl"/>
        </authorList>
    </citation>
    <scope>IDENTIFICATION</scope>
</reference>
<name>A0A8C3G1T1_CYCLU</name>
<dbReference type="Proteomes" id="UP000694565">
    <property type="component" value="Unplaced"/>
</dbReference>
<reference evidence="2" key="1">
    <citation type="submission" date="2025-08" db="UniProtKB">
        <authorList>
            <consortium name="Ensembl"/>
        </authorList>
    </citation>
    <scope>IDENTIFICATION</scope>
</reference>